<sequence>MTTIQDFFASGDGNTNEVHIGNHGYDGVCSWTRGRKERNSERLRGRGKELVGGMEVFAELQAGLKIVDCTVVGFYIMHATRKFRVSSSRYSNPIVPIVWLLASLTEKRRKSTIHFLSG</sequence>
<evidence type="ECO:0000313" key="2">
    <source>
        <dbReference type="Proteomes" id="UP001451303"/>
    </source>
</evidence>
<name>A0ABR3DJH8_NEUIN</name>
<accession>A0ABR3DJH8</accession>
<reference evidence="1 2" key="1">
    <citation type="submission" date="2023-09" db="EMBL/GenBank/DDBJ databases">
        <title>Multi-omics analysis of a traditional fermented food reveals byproduct-associated fungal strains for waste-to-food upcycling.</title>
        <authorList>
            <consortium name="Lawrence Berkeley National Laboratory"/>
            <person name="Rekdal V.M."/>
            <person name="Villalobos-Escobedo J.M."/>
            <person name="Rodriguez-Valeron N."/>
            <person name="Garcia M.O."/>
            <person name="Vasquez D.P."/>
            <person name="Damayanti I."/>
            <person name="Sorensen P.M."/>
            <person name="Baidoo E.E."/>
            <person name="De Carvalho A.C."/>
            <person name="Riley R."/>
            <person name="Lipzen A."/>
            <person name="He G."/>
            <person name="Yan M."/>
            <person name="Haridas S."/>
            <person name="Daum C."/>
            <person name="Yoshinaga Y."/>
            <person name="Ng V."/>
            <person name="Grigoriev I.V."/>
            <person name="Munk R."/>
            <person name="Nuraida L."/>
            <person name="Wijaya C.H."/>
            <person name="Morales P.-C."/>
            <person name="Keasling J.D."/>
        </authorList>
    </citation>
    <scope>NUCLEOTIDE SEQUENCE [LARGE SCALE GENOMIC DNA]</scope>
    <source>
        <strain evidence="1 2">FGSC 2613</strain>
    </source>
</reference>
<comment type="caution">
    <text evidence="1">The sequence shown here is derived from an EMBL/GenBank/DDBJ whole genome shotgun (WGS) entry which is preliminary data.</text>
</comment>
<proteinExistence type="predicted"/>
<organism evidence="1 2">
    <name type="scientific">Neurospora intermedia</name>
    <dbReference type="NCBI Taxonomy" id="5142"/>
    <lineage>
        <taxon>Eukaryota</taxon>
        <taxon>Fungi</taxon>
        <taxon>Dikarya</taxon>
        <taxon>Ascomycota</taxon>
        <taxon>Pezizomycotina</taxon>
        <taxon>Sordariomycetes</taxon>
        <taxon>Sordariomycetidae</taxon>
        <taxon>Sordariales</taxon>
        <taxon>Sordariaceae</taxon>
        <taxon>Neurospora</taxon>
    </lineage>
</organism>
<evidence type="ECO:0000313" key="1">
    <source>
        <dbReference type="EMBL" id="KAL0472831.1"/>
    </source>
</evidence>
<dbReference type="Proteomes" id="UP001451303">
    <property type="component" value="Unassembled WGS sequence"/>
</dbReference>
<keyword evidence="2" id="KW-1185">Reference proteome</keyword>
<protein>
    <submittedName>
        <fullName evidence="1">Uncharacterized protein</fullName>
    </submittedName>
</protein>
<dbReference type="EMBL" id="JAVLET010000002">
    <property type="protein sequence ID" value="KAL0472831.1"/>
    <property type="molecule type" value="Genomic_DNA"/>
</dbReference>
<gene>
    <name evidence="1" type="ORF">QR685DRAFT_437020</name>
</gene>